<feature type="signal peptide" evidence="1">
    <location>
        <begin position="1"/>
        <end position="23"/>
    </location>
</feature>
<feature type="chain" id="PRO_5003471967" description="SCP domain-containing protein" evidence="1">
    <location>
        <begin position="24"/>
        <end position="222"/>
    </location>
</feature>
<reference evidence="3 4" key="1">
    <citation type="journal article" date="2006" name="Science">
        <title>Phytophthora genome sequences uncover evolutionary origins and mechanisms of pathogenesis.</title>
        <authorList>
            <person name="Tyler B.M."/>
            <person name="Tripathy S."/>
            <person name="Zhang X."/>
            <person name="Dehal P."/>
            <person name="Jiang R.H."/>
            <person name="Aerts A."/>
            <person name="Arredondo F.D."/>
            <person name="Baxter L."/>
            <person name="Bensasson D."/>
            <person name="Beynon J.L."/>
            <person name="Chapman J."/>
            <person name="Damasceno C.M."/>
            <person name="Dorrance A.E."/>
            <person name="Dou D."/>
            <person name="Dickerman A.W."/>
            <person name="Dubchak I.L."/>
            <person name="Garbelotto M."/>
            <person name="Gijzen M."/>
            <person name="Gordon S.G."/>
            <person name="Govers F."/>
            <person name="Grunwald N.J."/>
            <person name="Huang W."/>
            <person name="Ivors K.L."/>
            <person name="Jones R.W."/>
            <person name="Kamoun S."/>
            <person name="Krampis K."/>
            <person name="Lamour K.H."/>
            <person name="Lee M.K."/>
            <person name="McDonald W.H."/>
            <person name="Medina M."/>
            <person name="Meijer H.J."/>
            <person name="Nordberg E.K."/>
            <person name="Maclean D.J."/>
            <person name="Ospina-Giraldo M.D."/>
            <person name="Morris P.F."/>
            <person name="Phuntumart V."/>
            <person name="Putnam N.H."/>
            <person name="Rash S."/>
            <person name="Rose J.K."/>
            <person name="Sakihama Y."/>
            <person name="Salamov A.A."/>
            <person name="Savidor A."/>
            <person name="Scheuring C.F."/>
            <person name="Smith B.M."/>
            <person name="Sobral B.W."/>
            <person name="Terry A."/>
            <person name="Torto-Alalibo T.A."/>
            <person name="Win J."/>
            <person name="Xu Z."/>
            <person name="Zhang H."/>
            <person name="Grigoriev I.V."/>
            <person name="Rokhsar D.S."/>
            <person name="Boore J.L."/>
        </authorList>
    </citation>
    <scope>NUCLEOTIDE SEQUENCE [LARGE SCALE GENOMIC DNA]</scope>
    <source>
        <strain evidence="3 4">P6497</strain>
    </source>
</reference>
<dbReference type="Proteomes" id="UP000002640">
    <property type="component" value="Unassembled WGS sequence"/>
</dbReference>
<dbReference type="Pfam" id="PF00188">
    <property type="entry name" value="CAP"/>
    <property type="match status" value="1"/>
</dbReference>
<protein>
    <recommendedName>
        <fullName evidence="2">SCP domain-containing protein</fullName>
    </recommendedName>
</protein>
<dbReference type="RefSeq" id="XP_009522450.1">
    <property type="nucleotide sequence ID" value="XM_009524155.1"/>
</dbReference>
<name>G4Z8W2_PHYSP</name>
<dbReference type="SUPFAM" id="SSF55797">
    <property type="entry name" value="PR-1-like"/>
    <property type="match status" value="1"/>
</dbReference>
<dbReference type="EMBL" id="JH159153">
    <property type="protein sequence ID" value="EGZ19733.1"/>
    <property type="molecule type" value="Genomic_DNA"/>
</dbReference>
<dbReference type="InterPro" id="IPR035940">
    <property type="entry name" value="CAP_sf"/>
</dbReference>
<keyword evidence="4" id="KW-1185">Reference proteome</keyword>
<evidence type="ECO:0000256" key="1">
    <source>
        <dbReference type="SAM" id="SignalP"/>
    </source>
</evidence>
<dbReference type="Gene3D" id="3.40.33.10">
    <property type="entry name" value="CAP"/>
    <property type="match status" value="1"/>
</dbReference>
<dbReference type="STRING" id="1094619.G4Z8W2"/>
<gene>
    <name evidence="3" type="ORF">PHYSODRAFT_327924</name>
</gene>
<dbReference type="SMR" id="G4Z8W2"/>
<organism evidence="3 4">
    <name type="scientific">Phytophthora sojae (strain P6497)</name>
    <name type="common">Soybean stem and root rot agent</name>
    <name type="synonym">Phytophthora megasperma f. sp. glycines</name>
    <dbReference type="NCBI Taxonomy" id="1094619"/>
    <lineage>
        <taxon>Eukaryota</taxon>
        <taxon>Sar</taxon>
        <taxon>Stramenopiles</taxon>
        <taxon>Oomycota</taxon>
        <taxon>Peronosporomycetes</taxon>
        <taxon>Peronosporales</taxon>
        <taxon>Peronosporaceae</taxon>
        <taxon>Phytophthora</taxon>
    </lineage>
</organism>
<proteinExistence type="predicted"/>
<dbReference type="GeneID" id="20645696"/>
<dbReference type="PANTHER" id="PTHR31157">
    <property type="entry name" value="SCP DOMAIN-CONTAINING PROTEIN"/>
    <property type="match status" value="1"/>
</dbReference>
<keyword evidence="1" id="KW-0732">Signal</keyword>
<sequence length="222" mass="23742">MLTVSKASLALLLVAAATVSSDADNLRHDSRQLAATYSTTSQYASGMLALVNAQRAAYGLSPLCLNTKLMAAAMRHSKDMAAYNFMSHTGSDGSTMSSRIDDAGYMWTRAAENVAAGQTTISSVMTSWMNSAGHRANILGDYTMFGTAYAYNSGSRYRHYWTQDFGKGSTERCSHEDAEYNETSTANMTESAEVSFEDVKQGSTALIPAESATAVPANNATL</sequence>
<dbReference type="InterPro" id="IPR014044">
    <property type="entry name" value="CAP_dom"/>
</dbReference>
<accession>G4Z8W2</accession>
<dbReference type="CDD" id="cd05379">
    <property type="entry name" value="CAP_bacterial"/>
    <property type="match status" value="1"/>
</dbReference>
<dbReference type="KEGG" id="psoj:PHYSODRAFT_327924"/>
<feature type="domain" description="SCP" evidence="2">
    <location>
        <begin position="48"/>
        <end position="165"/>
    </location>
</feature>
<evidence type="ECO:0000313" key="3">
    <source>
        <dbReference type="EMBL" id="EGZ19733.1"/>
    </source>
</evidence>
<evidence type="ECO:0000313" key="4">
    <source>
        <dbReference type="Proteomes" id="UP000002640"/>
    </source>
</evidence>
<dbReference type="PANTHER" id="PTHR31157:SF1">
    <property type="entry name" value="SCP DOMAIN-CONTAINING PROTEIN"/>
    <property type="match status" value="1"/>
</dbReference>
<dbReference type="AlphaFoldDB" id="G4Z8W2"/>
<dbReference type="OMA" id="ERCSHED"/>
<evidence type="ECO:0000259" key="2">
    <source>
        <dbReference type="Pfam" id="PF00188"/>
    </source>
</evidence>
<dbReference type="InParanoid" id="G4Z8W2"/>